<dbReference type="InterPro" id="IPR002018">
    <property type="entry name" value="CarbesteraseB"/>
</dbReference>
<dbReference type="PROSITE" id="PS00941">
    <property type="entry name" value="CARBOXYLESTERASE_B_2"/>
    <property type="match status" value="1"/>
</dbReference>
<dbReference type="EC" id="3.1.1.-" evidence="3"/>
<organism evidence="5 6">
    <name type="scientific">Marasmiellus scandens</name>
    <dbReference type="NCBI Taxonomy" id="2682957"/>
    <lineage>
        <taxon>Eukaryota</taxon>
        <taxon>Fungi</taxon>
        <taxon>Dikarya</taxon>
        <taxon>Basidiomycota</taxon>
        <taxon>Agaricomycotina</taxon>
        <taxon>Agaricomycetes</taxon>
        <taxon>Agaricomycetidae</taxon>
        <taxon>Agaricales</taxon>
        <taxon>Marasmiineae</taxon>
        <taxon>Omphalotaceae</taxon>
        <taxon>Marasmiellus</taxon>
    </lineage>
</organism>
<name>A0ABR1JK95_9AGAR</name>
<comment type="similarity">
    <text evidence="1 3">Belongs to the type-B carboxylesterase/lipase family.</text>
</comment>
<sequence length="507" mass="55829">MKLVHPSYLAFLPFVVSSLDIRLPTGTFRGTVANETERWLGIPYALPPVGDRRFKAPVPVTKRSNSIVDASRFGNACPQPADESLNAPISEDCLFLNIFRPQNTSSDSALPVLFWIHGGMAQRINYRVNTFGFLASSFVAPKDLNAGLLDQQLAMRFVHDNIAAFGGDPDKVTIWGQSAGAGSVQSHFIFPPSEPLFRAGIGNSAVGPFKNSPDASTFDKPGKPFRRLVANTGCSFGPKALDCLKAVPFETLQNISNTMILDTLNMQLWQPAVGPPGSLVPERASGRIKAGKFLHLPYLGGTNLNEGKSFSSTLLGLGLSGRAEDEAFVNFIGHLFIDNSTITPDVYETFLRMYPANDTSLDAPFNTGDSLYDRATAWYGNEMFLAARRLFVEHTSRLQPTFAYFFTEFIPGNDPVRGVAHASELPLIFGHIPEVASIETGFAQKWQEFYINFVNDLNPGEEWPMFSENGGSLLQLMRDNITVIRDDFDAAKTAFCNTDRVLNEFQK</sequence>
<dbReference type="InterPro" id="IPR050309">
    <property type="entry name" value="Type-B_Carboxylest/Lipase"/>
</dbReference>
<dbReference type="InterPro" id="IPR019826">
    <property type="entry name" value="Carboxylesterase_B_AS"/>
</dbReference>
<dbReference type="InterPro" id="IPR019819">
    <property type="entry name" value="Carboxylesterase_B_CS"/>
</dbReference>
<gene>
    <name evidence="5" type="ORF">VKT23_008383</name>
</gene>
<feature type="domain" description="Carboxylesterase type B" evidence="4">
    <location>
        <begin position="20"/>
        <end position="120"/>
    </location>
</feature>
<feature type="domain" description="Carboxylesterase type B" evidence="4">
    <location>
        <begin position="124"/>
        <end position="481"/>
    </location>
</feature>
<protein>
    <recommendedName>
        <fullName evidence="3">Carboxylic ester hydrolase</fullName>
        <ecNumber evidence="3">3.1.1.-</ecNumber>
    </recommendedName>
</protein>
<evidence type="ECO:0000259" key="4">
    <source>
        <dbReference type="Pfam" id="PF00135"/>
    </source>
</evidence>
<dbReference type="Gene3D" id="3.40.50.1820">
    <property type="entry name" value="alpha/beta hydrolase"/>
    <property type="match status" value="1"/>
</dbReference>
<dbReference type="PROSITE" id="PS00122">
    <property type="entry name" value="CARBOXYLESTERASE_B_1"/>
    <property type="match status" value="1"/>
</dbReference>
<dbReference type="PANTHER" id="PTHR11559">
    <property type="entry name" value="CARBOXYLESTERASE"/>
    <property type="match status" value="1"/>
</dbReference>
<evidence type="ECO:0000313" key="6">
    <source>
        <dbReference type="Proteomes" id="UP001498398"/>
    </source>
</evidence>
<accession>A0ABR1JK95</accession>
<dbReference type="Pfam" id="PF00135">
    <property type="entry name" value="COesterase"/>
    <property type="match status" value="2"/>
</dbReference>
<keyword evidence="2 3" id="KW-0378">Hydrolase</keyword>
<evidence type="ECO:0000313" key="5">
    <source>
        <dbReference type="EMBL" id="KAK7461950.1"/>
    </source>
</evidence>
<dbReference type="EMBL" id="JBANRG010000012">
    <property type="protein sequence ID" value="KAK7461950.1"/>
    <property type="molecule type" value="Genomic_DNA"/>
</dbReference>
<evidence type="ECO:0000256" key="1">
    <source>
        <dbReference type="ARBA" id="ARBA00005964"/>
    </source>
</evidence>
<reference evidence="5 6" key="1">
    <citation type="submission" date="2024-01" db="EMBL/GenBank/DDBJ databases">
        <title>A draft genome for the cacao thread blight pathogen Marasmiellus scandens.</title>
        <authorList>
            <person name="Baruah I.K."/>
            <person name="Leung J."/>
            <person name="Bukari Y."/>
            <person name="Amoako-Attah I."/>
            <person name="Meinhardt L.W."/>
            <person name="Bailey B.A."/>
            <person name="Cohen S.P."/>
        </authorList>
    </citation>
    <scope>NUCLEOTIDE SEQUENCE [LARGE SCALE GENOMIC DNA]</scope>
    <source>
        <strain evidence="5 6">GH-19</strain>
    </source>
</reference>
<dbReference type="Proteomes" id="UP001498398">
    <property type="component" value="Unassembled WGS sequence"/>
</dbReference>
<dbReference type="InterPro" id="IPR029058">
    <property type="entry name" value="AB_hydrolase_fold"/>
</dbReference>
<keyword evidence="6" id="KW-1185">Reference proteome</keyword>
<evidence type="ECO:0000256" key="3">
    <source>
        <dbReference type="RuleBase" id="RU361235"/>
    </source>
</evidence>
<proteinExistence type="inferred from homology"/>
<comment type="caution">
    <text evidence="5">The sequence shown here is derived from an EMBL/GenBank/DDBJ whole genome shotgun (WGS) entry which is preliminary data.</text>
</comment>
<evidence type="ECO:0000256" key="2">
    <source>
        <dbReference type="ARBA" id="ARBA00022801"/>
    </source>
</evidence>
<dbReference type="SUPFAM" id="SSF53474">
    <property type="entry name" value="alpha/beta-Hydrolases"/>
    <property type="match status" value="1"/>
</dbReference>